<organism evidence="3 4">
    <name type="scientific">Antrihabitans spumae</name>
    <dbReference type="NCBI Taxonomy" id="3373370"/>
    <lineage>
        <taxon>Bacteria</taxon>
        <taxon>Bacillati</taxon>
        <taxon>Actinomycetota</taxon>
        <taxon>Actinomycetes</taxon>
        <taxon>Mycobacteriales</taxon>
        <taxon>Nocardiaceae</taxon>
        <taxon>Antrihabitans</taxon>
    </lineage>
</organism>
<reference evidence="4 5" key="1">
    <citation type="submission" date="2024-10" db="EMBL/GenBank/DDBJ databases">
        <authorList>
            <person name="Riesco R."/>
        </authorList>
    </citation>
    <scope>NUCLEOTIDE SEQUENCE [LARGE SCALE GENOMIC DNA]</scope>
    <source>
        <strain evidence="3 4">NCIMB 15448</strain>
        <strain evidence="2 5">NCIMB 15450</strain>
    </source>
</reference>
<keyword evidence="5" id="KW-1185">Reference proteome</keyword>
<dbReference type="EMBL" id="JBIMSN010000025">
    <property type="protein sequence ID" value="MFH5228169.1"/>
    <property type="molecule type" value="Genomic_DNA"/>
</dbReference>
<evidence type="ECO:0000313" key="3">
    <source>
        <dbReference type="EMBL" id="MFH5243084.1"/>
    </source>
</evidence>
<dbReference type="RefSeq" id="WP_395124802.1">
    <property type="nucleotide sequence ID" value="NZ_JBIMSN010000025.1"/>
</dbReference>
<evidence type="ECO:0000259" key="1">
    <source>
        <dbReference type="Pfam" id="PF12728"/>
    </source>
</evidence>
<dbReference type="EMBL" id="JBIMSP010000021">
    <property type="protein sequence ID" value="MFH5243084.1"/>
    <property type="molecule type" value="Genomic_DNA"/>
</dbReference>
<name>A0ABW7KLD2_9NOCA</name>
<evidence type="ECO:0000313" key="5">
    <source>
        <dbReference type="Proteomes" id="UP001609219"/>
    </source>
</evidence>
<dbReference type="Proteomes" id="UP001609176">
    <property type="component" value="Unassembled WGS sequence"/>
</dbReference>
<proteinExistence type="predicted"/>
<gene>
    <name evidence="3" type="ORF">ACHIPV_14520</name>
    <name evidence="2" type="ORF">ACHIRB_06180</name>
</gene>
<evidence type="ECO:0000313" key="2">
    <source>
        <dbReference type="EMBL" id="MFH5228169.1"/>
    </source>
</evidence>
<evidence type="ECO:0000313" key="4">
    <source>
        <dbReference type="Proteomes" id="UP001609176"/>
    </source>
</evidence>
<sequence length="73" mass="7878">MSSASTLPELRAFSVPEVSERLQISQRAVWRLLANGQLKTLFARKPGVPVRIPAESLRALLANGHRDGIGGDA</sequence>
<comment type="caution">
    <text evidence="3">The sequence shown here is derived from an EMBL/GenBank/DDBJ whole genome shotgun (WGS) entry which is preliminary data.</text>
</comment>
<protein>
    <submittedName>
        <fullName evidence="3">Helix-turn-helix domain-containing protein</fullName>
    </submittedName>
</protein>
<feature type="domain" description="Helix-turn-helix" evidence="1">
    <location>
        <begin position="13"/>
        <end position="63"/>
    </location>
</feature>
<dbReference type="Proteomes" id="UP001609219">
    <property type="component" value="Unassembled WGS sequence"/>
</dbReference>
<dbReference type="InterPro" id="IPR041657">
    <property type="entry name" value="HTH_17"/>
</dbReference>
<dbReference type="Pfam" id="PF12728">
    <property type="entry name" value="HTH_17"/>
    <property type="match status" value="1"/>
</dbReference>
<accession>A0ABW7KLD2</accession>